<feature type="compositionally biased region" description="Polar residues" evidence="1">
    <location>
        <begin position="41"/>
        <end position="55"/>
    </location>
</feature>
<evidence type="ECO:0000256" key="2">
    <source>
        <dbReference type="SAM" id="SignalP"/>
    </source>
</evidence>
<dbReference type="Proteomes" id="UP000092666">
    <property type="component" value="Unassembled WGS sequence"/>
</dbReference>
<evidence type="ECO:0000313" key="4">
    <source>
        <dbReference type="Proteomes" id="UP000092666"/>
    </source>
</evidence>
<keyword evidence="2" id="KW-0732">Signal</keyword>
<evidence type="ECO:0000313" key="3">
    <source>
        <dbReference type="EMBL" id="OCF32293.1"/>
    </source>
</evidence>
<feature type="compositionally biased region" description="Acidic residues" evidence="1">
    <location>
        <begin position="237"/>
        <end position="249"/>
    </location>
</feature>
<dbReference type="AlphaFoldDB" id="A0A1B9GMU0"/>
<organism evidence="3 4">
    <name type="scientific">Kwoniella heveanensis BCC8398</name>
    <dbReference type="NCBI Taxonomy" id="1296120"/>
    <lineage>
        <taxon>Eukaryota</taxon>
        <taxon>Fungi</taxon>
        <taxon>Dikarya</taxon>
        <taxon>Basidiomycota</taxon>
        <taxon>Agaricomycotina</taxon>
        <taxon>Tremellomycetes</taxon>
        <taxon>Tremellales</taxon>
        <taxon>Cryptococcaceae</taxon>
        <taxon>Kwoniella</taxon>
    </lineage>
</organism>
<gene>
    <name evidence="3" type="ORF">I316_05961</name>
</gene>
<proteinExistence type="predicted"/>
<feature type="chain" id="PRO_5008627184" evidence="2">
    <location>
        <begin position="19"/>
        <end position="249"/>
    </location>
</feature>
<feature type="compositionally biased region" description="Low complexity" evidence="1">
    <location>
        <begin position="58"/>
        <end position="75"/>
    </location>
</feature>
<protein>
    <submittedName>
        <fullName evidence="3">Uncharacterized protein</fullName>
    </submittedName>
</protein>
<sequence>MKAGYLATLLLSATLTLSAPAKLDDVLVSSDTIAALRDRNPSSGSSSVPALNNIGTHAPSGPSSGSGAGEALSPSFPLSMPGLPLGGQSQNQPQPARPAEYVSGALRQHNPQPRARALGDVSSLPIVGDMASSATKAVGGGGTQGQSSNSRIPKTDGLVDMLKSAGPLDSLKGKSTSSATGPVDAVLAQSWNGKKRLARRETVELGSDHLGRMIVKRGNEFMIQEPADQGRQWGGADELDDENDEPYWG</sequence>
<evidence type="ECO:0000256" key="1">
    <source>
        <dbReference type="SAM" id="MobiDB-lite"/>
    </source>
</evidence>
<name>A0A1B9GMU0_9TREE</name>
<feature type="region of interest" description="Disordered" evidence="1">
    <location>
        <begin position="135"/>
        <end position="180"/>
    </location>
</feature>
<dbReference type="OrthoDB" id="2563601at2759"/>
<feature type="region of interest" description="Disordered" evidence="1">
    <location>
        <begin position="37"/>
        <end position="102"/>
    </location>
</feature>
<feature type="signal peptide" evidence="2">
    <location>
        <begin position="1"/>
        <end position="18"/>
    </location>
</feature>
<dbReference type="EMBL" id="KI669509">
    <property type="protein sequence ID" value="OCF32293.1"/>
    <property type="molecule type" value="Genomic_DNA"/>
</dbReference>
<reference evidence="4" key="2">
    <citation type="submission" date="2013-12" db="EMBL/GenBank/DDBJ databases">
        <title>Evolution of pathogenesis and genome organization in the Tremellales.</title>
        <authorList>
            <person name="Cuomo C."/>
            <person name="Litvintseva A."/>
            <person name="Heitman J."/>
            <person name="Chen Y."/>
            <person name="Sun S."/>
            <person name="Springer D."/>
            <person name="Dromer F."/>
            <person name="Young S."/>
            <person name="Zeng Q."/>
            <person name="Chapman S."/>
            <person name="Gujja S."/>
            <person name="Saif S."/>
            <person name="Birren B."/>
        </authorList>
    </citation>
    <scope>NUCLEOTIDE SEQUENCE [LARGE SCALE GENOMIC DNA]</scope>
    <source>
        <strain evidence="4">BCC8398</strain>
    </source>
</reference>
<feature type="region of interest" description="Disordered" evidence="1">
    <location>
        <begin position="224"/>
        <end position="249"/>
    </location>
</feature>
<keyword evidence="4" id="KW-1185">Reference proteome</keyword>
<accession>A0A1B9GMU0</accession>
<reference evidence="3 4" key="1">
    <citation type="submission" date="2013-07" db="EMBL/GenBank/DDBJ databases">
        <title>The Genome Sequence of Cryptococcus heveanensis BCC8398.</title>
        <authorList>
            <consortium name="The Broad Institute Genome Sequencing Platform"/>
            <person name="Cuomo C."/>
            <person name="Litvintseva A."/>
            <person name="Chen Y."/>
            <person name="Heitman J."/>
            <person name="Sun S."/>
            <person name="Springer D."/>
            <person name="Dromer F."/>
            <person name="Young S.K."/>
            <person name="Zeng Q."/>
            <person name="Gargeya S."/>
            <person name="Fitzgerald M."/>
            <person name="Abouelleil A."/>
            <person name="Alvarado L."/>
            <person name="Berlin A.M."/>
            <person name="Chapman S.B."/>
            <person name="Dewar J."/>
            <person name="Goldberg J."/>
            <person name="Griggs A."/>
            <person name="Gujja S."/>
            <person name="Hansen M."/>
            <person name="Howarth C."/>
            <person name="Imamovic A."/>
            <person name="Larimer J."/>
            <person name="McCowan C."/>
            <person name="Murphy C."/>
            <person name="Pearson M."/>
            <person name="Priest M."/>
            <person name="Roberts A."/>
            <person name="Saif S."/>
            <person name="Shea T."/>
            <person name="Sykes S."/>
            <person name="Wortman J."/>
            <person name="Nusbaum C."/>
            <person name="Birren B."/>
        </authorList>
    </citation>
    <scope>NUCLEOTIDE SEQUENCE [LARGE SCALE GENOMIC DNA]</scope>
    <source>
        <strain evidence="3 4">BCC8398</strain>
    </source>
</reference>